<dbReference type="RefSeq" id="WP_090942348.1">
    <property type="nucleotide sequence ID" value="NZ_FNDJ01000020.1"/>
</dbReference>
<dbReference type="OrthoDB" id="4871813at2"/>
<feature type="transmembrane region" description="Helical" evidence="6">
    <location>
        <begin position="249"/>
        <end position="271"/>
    </location>
</feature>
<feature type="transmembrane region" description="Helical" evidence="6">
    <location>
        <begin position="333"/>
        <end position="349"/>
    </location>
</feature>
<gene>
    <name evidence="8" type="ORF">SAMN05421869_120107</name>
</gene>
<accession>A0A1G9FX79</accession>
<dbReference type="InterPro" id="IPR003838">
    <property type="entry name" value="ABC3_permease_C"/>
</dbReference>
<feature type="transmembrane region" description="Helical" evidence="6">
    <location>
        <begin position="193"/>
        <end position="217"/>
    </location>
</feature>
<keyword evidence="9" id="KW-1185">Reference proteome</keyword>
<reference evidence="8 9" key="1">
    <citation type="submission" date="2016-10" db="EMBL/GenBank/DDBJ databases">
        <authorList>
            <person name="de Groot N.N."/>
        </authorList>
    </citation>
    <scope>NUCLEOTIDE SEQUENCE [LARGE SCALE GENOMIC DNA]</scope>
    <source>
        <strain evidence="8 9">CGMCC 4.6533</strain>
    </source>
</reference>
<feature type="transmembrane region" description="Helical" evidence="6">
    <location>
        <begin position="534"/>
        <end position="556"/>
    </location>
</feature>
<name>A0A1G9FX79_9ACTN</name>
<comment type="subcellular location">
    <subcellularLocation>
        <location evidence="1">Cell membrane</location>
        <topology evidence="1">Multi-pass membrane protein</topology>
    </subcellularLocation>
</comment>
<feature type="transmembrane region" description="Helical" evidence="6">
    <location>
        <begin position="291"/>
        <end position="312"/>
    </location>
</feature>
<evidence type="ECO:0000313" key="8">
    <source>
        <dbReference type="EMBL" id="SDK93041.1"/>
    </source>
</evidence>
<feature type="transmembrane region" description="Helical" evidence="6">
    <location>
        <begin position="584"/>
        <end position="607"/>
    </location>
</feature>
<feature type="transmembrane region" description="Helical" evidence="6">
    <location>
        <begin position="407"/>
        <end position="427"/>
    </location>
</feature>
<protein>
    <submittedName>
        <fullName evidence="8">FtsX-like permease family protein</fullName>
    </submittedName>
</protein>
<feature type="domain" description="ABC3 transporter permease C-terminal" evidence="7">
    <location>
        <begin position="201"/>
        <end position="315"/>
    </location>
</feature>
<feature type="transmembrane region" description="Helical" evidence="6">
    <location>
        <begin position="355"/>
        <end position="380"/>
    </location>
</feature>
<evidence type="ECO:0000256" key="2">
    <source>
        <dbReference type="ARBA" id="ARBA00022475"/>
    </source>
</evidence>
<dbReference type="GO" id="GO:0005886">
    <property type="term" value="C:plasma membrane"/>
    <property type="evidence" value="ECO:0007669"/>
    <property type="project" value="UniProtKB-SubCell"/>
</dbReference>
<keyword evidence="4 6" id="KW-1133">Transmembrane helix</keyword>
<dbReference type="EMBL" id="FNDJ01000020">
    <property type="protein sequence ID" value="SDK93041.1"/>
    <property type="molecule type" value="Genomic_DNA"/>
</dbReference>
<evidence type="ECO:0000313" key="9">
    <source>
        <dbReference type="Proteomes" id="UP000199202"/>
    </source>
</evidence>
<dbReference type="Proteomes" id="UP000199202">
    <property type="component" value="Unassembled WGS sequence"/>
</dbReference>
<evidence type="ECO:0000256" key="4">
    <source>
        <dbReference type="ARBA" id="ARBA00022989"/>
    </source>
</evidence>
<evidence type="ECO:0000256" key="5">
    <source>
        <dbReference type="ARBA" id="ARBA00023136"/>
    </source>
</evidence>
<organism evidence="8 9">
    <name type="scientific">Nonomuraea jiangxiensis</name>
    <dbReference type="NCBI Taxonomy" id="633440"/>
    <lineage>
        <taxon>Bacteria</taxon>
        <taxon>Bacillati</taxon>
        <taxon>Actinomycetota</taxon>
        <taxon>Actinomycetes</taxon>
        <taxon>Streptosporangiales</taxon>
        <taxon>Streptosporangiaceae</taxon>
        <taxon>Nonomuraea</taxon>
    </lineage>
</organism>
<evidence type="ECO:0000256" key="3">
    <source>
        <dbReference type="ARBA" id="ARBA00022692"/>
    </source>
</evidence>
<proteinExistence type="predicted"/>
<dbReference type="Pfam" id="PF02687">
    <property type="entry name" value="FtsX"/>
    <property type="match status" value="1"/>
</dbReference>
<dbReference type="STRING" id="633440.SAMN05421869_120107"/>
<dbReference type="AlphaFoldDB" id="A0A1G9FX79"/>
<feature type="transmembrane region" description="Helical" evidence="6">
    <location>
        <begin position="21"/>
        <end position="45"/>
    </location>
</feature>
<evidence type="ECO:0000259" key="7">
    <source>
        <dbReference type="Pfam" id="PF02687"/>
    </source>
</evidence>
<keyword evidence="2" id="KW-1003">Cell membrane</keyword>
<feature type="transmembrane region" description="Helical" evidence="6">
    <location>
        <begin position="613"/>
        <end position="635"/>
    </location>
</feature>
<keyword evidence="5 6" id="KW-0472">Membrane</keyword>
<evidence type="ECO:0000256" key="1">
    <source>
        <dbReference type="ARBA" id="ARBA00004651"/>
    </source>
</evidence>
<sequence>MNLDLTWRLLKGGGRRGLLGAWLTLGAVAVSTALLLFAVAVNFAFAARADRGAWRNPVPAEAGAVAIEAARFDFVGDQVITVVDLAALDARAAAGARPPGMPRLPAPGEVWLSPALAELARKLPADQLAERYPDPAGVLGDEALVYPGELVAVVGHAPDAPAMTAAGTRDGALGKGPAKVADLTGTPSEDSEAYRALTLVASVLMVVPLLVFGGAAARLTVARRDWRLAALRLVGATPGQVVRMTVAEAVIVALAGALLGAAAYAAAAPLLAGIPIAGGSWFVSDVLPGPLPLAAVLAGVPLLVGLSAVVGLRRVVVSPLGVAKRETPPAMRFVRVLALFAVLAAFPLLTRGTSIGIVAVALGLAFLCVNLAGPWVVSLIGRITAGSARRPAGLLAGRRLVDDPRSAWRTVSGVALTGFVAGFIGLLSPSAFAGDGEPPQLLVSAPAGQAEAVAGQARDRLRAAGVRATVRVSRRGTGDALVATALGSYADPATIDRARTALTGLMPGRTPTTRADDERFATQLLADIRMGTTVVLSVSFLVAIASAGITAASSILDRRQTYALLRLAGTPLEVLDRARRAETLVPLTVMGGGAILVGVFCAMPFMIGGMSVAGAITLGACVVVGFGGVVGAGALSRPLLRSVTADPAPRPD</sequence>
<evidence type="ECO:0000256" key="6">
    <source>
        <dbReference type="SAM" id="Phobius"/>
    </source>
</evidence>
<keyword evidence="3 6" id="KW-0812">Transmembrane</keyword>